<keyword evidence="1" id="KW-0732">Signal</keyword>
<dbReference type="InterPro" id="IPR003787">
    <property type="entry name" value="Sulphur_relay_DsrE/F-like"/>
</dbReference>
<evidence type="ECO:0000313" key="2">
    <source>
        <dbReference type="EMBL" id="GGB89451.1"/>
    </source>
</evidence>
<feature type="signal peptide" evidence="1">
    <location>
        <begin position="1"/>
        <end position="28"/>
    </location>
</feature>
<reference evidence="3" key="1">
    <citation type="journal article" date="2019" name="Int. J. Syst. Evol. Microbiol.">
        <title>The Global Catalogue of Microorganisms (GCM) 10K type strain sequencing project: providing services to taxonomists for standard genome sequencing and annotation.</title>
        <authorList>
            <consortium name="The Broad Institute Genomics Platform"/>
            <consortium name="The Broad Institute Genome Sequencing Center for Infectious Disease"/>
            <person name="Wu L."/>
            <person name="Ma J."/>
        </authorList>
    </citation>
    <scope>NUCLEOTIDE SEQUENCE [LARGE SCALE GENOMIC DNA]</scope>
    <source>
        <strain evidence="3">CGMCC 1.12478</strain>
    </source>
</reference>
<keyword evidence="3" id="KW-1185">Reference proteome</keyword>
<evidence type="ECO:0008006" key="4">
    <source>
        <dbReference type="Google" id="ProtNLM"/>
    </source>
</evidence>
<dbReference type="Proteomes" id="UP000645462">
    <property type="component" value="Unassembled WGS sequence"/>
</dbReference>
<comment type="caution">
    <text evidence="2">The sequence shown here is derived from an EMBL/GenBank/DDBJ whole genome shotgun (WGS) entry which is preliminary data.</text>
</comment>
<dbReference type="Gene3D" id="3.40.1260.10">
    <property type="entry name" value="DsrEFH-like"/>
    <property type="match status" value="1"/>
</dbReference>
<organism evidence="2 3">
    <name type="scientific">Marivita lacus</name>
    <dbReference type="NCBI Taxonomy" id="1323742"/>
    <lineage>
        <taxon>Bacteria</taxon>
        <taxon>Pseudomonadati</taxon>
        <taxon>Pseudomonadota</taxon>
        <taxon>Alphaproteobacteria</taxon>
        <taxon>Rhodobacterales</taxon>
        <taxon>Roseobacteraceae</taxon>
        <taxon>Marivita</taxon>
    </lineage>
</organism>
<name>A0ABQ1K9G1_9RHOB</name>
<dbReference type="Pfam" id="PF02635">
    <property type="entry name" value="DsrE"/>
    <property type="match status" value="1"/>
</dbReference>
<dbReference type="RefSeq" id="WP_229747629.1">
    <property type="nucleotide sequence ID" value="NZ_BMFC01000001.1"/>
</dbReference>
<sequence length="151" mass="16447">MTLNPTQMMARLAMAVAALILGAHLAHAETVNKVAIHVDEESIQTMNMALNNAQNIAAHYEAQGEEVIIEIVTYGPGLHMLRADTSPVAQRISVMALEMDNISFSACLNTVESMKQKSQKDVPLLSEAVVVPSGAVRLMELQQQGYSYLRP</sequence>
<dbReference type="EMBL" id="BMFC01000001">
    <property type="protein sequence ID" value="GGB89451.1"/>
    <property type="molecule type" value="Genomic_DNA"/>
</dbReference>
<accession>A0ABQ1K9G1</accession>
<dbReference type="InterPro" id="IPR027396">
    <property type="entry name" value="DsrEFH-like"/>
</dbReference>
<evidence type="ECO:0000313" key="3">
    <source>
        <dbReference type="Proteomes" id="UP000645462"/>
    </source>
</evidence>
<gene>
    <name evidence="2" type="ORF">GCM10011363_02580</name>
</gene>
<dbReference type="PANTHER" id="PTHR37691">
    <property type="entry name" value="BLR3518 PROTEIN"/>
    <property type="match status" value="1"/>
</dbReference>
<evidence type="ECO:0000256" key="1">
    <source>
        <dbReference type="SAM" id="SignalP"/>
    </source>
</evidence>
<proteinExistence type="predicted"/>
<dbReference type="SUPFAM" id="SSF75169">
    <property type="entry name" value="DsrEFH-like"/>
    <property type="match status" value="1"/>
</dbReference>
<protein>
    <recommendedName>
        <fullName evidence="4">DsrE/DsrF-like family protein</fullName>
    </recommendedName>
</protein>
<feature type="chain" id="PRO_5045632238" description="DsrE/DsrF-like family protein" evidence="1">
    <location>
        <begin position="29"/>
        <end position="151"/>
    </location>
</feature>
<dbReference type="PANTHER" id="PTHR37691:SF1">
    <property type="entry name" value="BLR3518 PROTEIN"/>
    <property type="match status" value="1"/>
</dbReference>